<dbReference type="RefSeq" id="XP_022235944.1">
    <property type="nucleotide sequence ID" value="XM_022380236.1"/>
</dbReference>
<name>A0ABM1RX39_LIMPO</name>
<gene>
    <name evidence="4" type="primary">LOC111083611</name>
</gene>
<sequence>MMRAVFVFLAVFLTFFLQPNAEQPNLASEVEVLKNNITTLWKALIQFRQVVAENMEHIHAHQREMHGTLHKMLYDHKRLSMKHGGMSLAYHSEHSHQDHPDDNDDHREDNVTHSHHHHHHHEKEGHFELDDHPKLTFLHGHGALGGHKRKHANRQRICKSLVSELLQMKKEI</sequence>
<evidence type="ECO:0000313" key="3">
    <source>
        <dbReference type="Proteomes" id="UP000694941"/>
    </source>
</evidence>
<keyword evidence="2" id="KW-0732">Signal</keyword>
<accession>A0ABM1RX39</accession>
<proteinExistence type="predicted"/>
<feature type="compositionally biased region" description="Basic and acidic residues" evidence="1">
    <location>
        <begin position="91"/>
        <end position="112"/>
    </location>
</feature>
<evidence type="ECO:0000256" key="1">
    <source>
        <dbReference type="SAM" id="MobiDB-lite"/>
    </source>
</evidence>
<keyword evidence="3" id="KW-1185">Reference proteome</keyword>
<evidence type="ECO:0000313" key="4">
    <source>
        <dbReference type="RefSeq" id="XP_022235944.1"/>
    </source>
</evidence>
<feature type="signal peptide" evidence="2">
    <location>
        <begin position="1"/>
        <end position="21"/>
    </location>
</feature>
<organism evidence="3 4">
    <name type="scientific">Limulus polyphemus</name>
    <name type="common">Atlantic horseshoe crab</name>
    <dbReference type="NCBI Taxonomy" id="6850"/>
    <lineage>
        <taxon>Eukaryota</taxon>
        <taxon>Metazoa</taxon>
        <taxon>Ecdysozoa</taxon>
        <taxon>Arthropoda</taxon>
        <taxon>Chelicerata</taxon>
        <taxon>Merostomata</taxon>
        <taxon>Xiphosura</taxon>
        <taxon>Limulidae</taxon>
        <taxon>Limulus</taxon>
    </lineage>
</organism>
<dbReference type="GeneID" id="111083611"/>
<feature type="region of interest" description="Disordered" evidence="1">
    <location>
        <begin position="91"/>
        <end position="127"/>
    </location>
</feature>
<reference evidence="4" key="1">
    <citation type="submission" date="2025-08" db="UniProtKB">
        <authorList>
            <consortium name="RefSeq"/>
        </authorList>
    </citation>
    <scope>IDENTIFICATION</scope>
    <source>
        <tissue evidence="4">Muscle</tissue>
    </source>
</reference>
<protein>
    <submittedName>
        <fullName evidence="4">Histidine-rich glycoprotein-like</fullName>
    </submittedName>
</protein>
<feature type="chain" id="PRO_5045117377" evidence="2">
    <location>
        <begin position="22"/>
        <end position="172"/>
    </location>
</feature>
<dbReference type="Proteomes" id="UP000694941">
    <property type="component" value="Unplaced"/>
</dbReference>
<evidence type="ECO:0000256" key="2">
    <source>
        <dbReference type="SAM" id="SignalP"/>
    </source>
</evidence>